<dbReference type="Proteomes" id="UP000181998">
    <property type="component" value="Unassembled WGS sequence"/>
</dbReference>
<sequence length="114" mass="13139">MDEEDSADTMRKKRAVSRLRDIKDLEKDKDGKAYSYSTLAEAINEHTKTWLEGDFRDDTDLSKHHISSYLGSRKSKKGEKSSLPKGLRLEVIERFILDCTEIGKLYNNKLVSRS</sequence>
<name>A0A1H9ALE2_9PROT</name>
<organism evidence="1 2">
    <name type="scientific">Nitrosomonas ureae</name>
    <dbReference type="NCBI Taxonomy" id="44577"/>
    <lineage>
        <taxon>Bacteria</taxon>
        <taxon>Pseudomonadati</taxon>
        <taxon>Pseudomonadota</taxon>
        <taxon>Betaproteobacteria</taxon>
        <taxon>Nitrosomonadales</taxon>
        <taxon>Nitrosomonadaceae</taxon>
        <taxon>Nitrosomonas</taxon>
    </lineage>
</organism>
<protein>
    <submittedName>
        <fullName evidence="1">Uncharacterized protein</fullName>
    </submittedName>
</protein>
<accession>A0A1H9ALE2</accession>
<dbReference type="EMBL" id="FOFX01000004">
    <property type="protein sequence ID" value="SEP76748.1"/>
    <property type="molecule type" value="Genomic_DNA"/>
</dbReference>
<proteinExistence type="predicted"/>
<reference evidence="1 2" key="1">
    <citation type="submission" date="2016-10" db="EMBL/GenBank/DDBJ databases">
        <authorList>
            <person name="de Groot N.N."/>
        </authorList>
    </citation>
    <scope>NUCLEOTIDE SEQUENCE [LARGE SCALE GENOMIC DNA]</scope>
    <source>
        <strain evidence="1 2">Nm9</strain>
    </source>
</reference>
<evidence type="ECO:0000313" key="1">
    <source>
        <dbReference type="EMBL" id="SEP76748.1"/>
    </source>
</evidence>
<dbReference type="AlphaFoldDB" id="A0A1H9ALE2"/>
<dbReference type="RefSeq" id="WP_074719680.1">
    <property type="nucleotide sequence ID" value="NZ_FOFX01000004.1"/>
</dbReference>
<evidence type="ECO:0000313" key="2">
    <source>
        <dbReference type="Proteomes" id="UP000181998"/>
    </source>
</evidence>
<gene>
    <name evidence="1" type="ORF">SAMN05421510_10041</name>
</gene>